<evidence type="ECO:0000256" key="2">
    <source>
        <dbReference type="ARBA" id="ARBA00022692"/>
    </source>
</evidence>
<gene>
    <name evidence="7" type="ORF">BCT74_24025</name>
</gene>
<sequence>MSSYLETIFGSLKEYELLLAILFFCVYWLLKRTTEKTIKALAEKKTVHATRTAFINRCFSITYFSFLFAVYIIVSGIGYGNFSIFISSVFTVIGVGFIAQWSILSNITASFLIFFVFPYRIGDSIIVADGDGIEGEILDIRMFHTLLKHPEGNVITYPNSLLLQKSVTKILPKAATKPASVSKPMNKNRKAN</sequence>
<evidence type="ECO:0000256" key="3">
    <source>
        <dbReference type="ARBA" id="ARBA00022989"/>
    </source>
</evidence>
<feature type="transmembrane region" description="Helical" evidence="5">
    <location>
        <begin position="84"/>
        <end position="117"/>
    </location>
</feature>
<dbReference type="GO" id="GO:0005886">
    <property type="term" value="C:plasma membrane"/>
    <property type="evidence" value="ECO:0007669"/>
    <property type="project" value="UniProtKB-SubCell"/>
</dbReference>
<keyword evidence="5" id="KW-0407">Ion channel</keyword>
<keyword evidence="4 5" id="KW-0472">Membrane</keyword>
<accession>A0A1R3ESJ9</accession>
<dbReference type="PANTHER" id="PTHR30221:SF8">
    <property type="entry name" value="SMALL-CONDUCTANCE MECHANOSENSITIVE CHANNEL"/>
    <property type="match status" value="1"/>
</dbReference>
<reference evidence="8" key="1">
    <citation type="submission" date="2016-07" db="EMBL/GenBank/DDBJ databases">
        <title>Nontailed viruses are major unrecognized killers of bacteria in the ocean.</title>
        <authorList>
            <person name="Kauffman K."/>
            <person name="Hussain F."/>
            <person name="Yang J."/>
            <person name="Arevalo P."/>
            <person name="Brown J."/>
            <person name="Cutler M."/>
            <person name="Kelly L."/>
            <person name="Polz M.F."/>
        </authorList>
    </citation>
    <scope>NUCLEOTIDE SEQUENCE [LARGE SCALE GENOMIC DNA]</scope>
    <source>
        <strain evidence="8">10N.261.51.B8</strain>
    </source>
</reference>
<dbReference type="EMBL" id="MCYL01000027">
    <property type="protein sequence ID" value="PML54383.1"/>
    <property type="molecule type" value="Genomic_DNA"/>
</dbReference>
<organism evidence="7 8">
    <name type="scientific">Vibrio lentus</name>
    <dbReference type="NCBI Taxonomy" id="136468"/>
    <lineage>
        <taxon>Bacteria</taxon>
        <taxon>Pseudomonadati</taxon>
        <taxon>Pseudomonadota</taxon>
        <taxon>Gammaproteobacteria</taxon>
        <taxon>Vibrionales</taxon>
        <taxon>Vibrionaceae</taxon>
        <taxon>Vibrio</taxon>
    </lineage>
</organism>
<comment type="subcellular location">
    <subcellularLocation>
        <location evidence="5">Cell inner membrane</location>
        <topology evidence="5">Multi-pass membrane protein</topology>
    </subcellularLocation>
    <subcellularLocation>
        <location evidence="1">Membrane</location>
    </subcellularLocation>
</comment>
<comment type="caution">
    <text evidence="7">The sequence shown here is derived from an EMBL/GenBank/DDBJ whole genome shotgun (WGS) entry which is preliminary data.</text>
</comment>
<comment type="subunit">
    <text evidence="5">Homoheptamer.</text>
</comment>
<comment type="function">
    <text evidence="5">Mechanosensitive channel that participates in the regulation of osmotic pressure changes within the cell, opening in response to stretch forces in the membrane lipid bilayer, without the need for other proteins. Contributes to normal resistance to hypoosmotic shock. Forms an ion channel of 1.0 nanosiemens conductance with a slight preference for anions.</text>
</comment>
<dbReference type="RefSeq" id="WP_076668519.1">
    <property type="nucleotide sequence ID" value="NZ_MCYL01000027.1"/>
</dbReference>
<dbReference type="InterPro" id="IPR010920">
    <property type="entry name" value="LSM_dom_sf"/>
</dbReference>
<dbReference type="InterPro" id="IPR006685">
    <property type="entry name" value="MscS_channel_2nd"/>
</dbReference>
<feature type="transmembrane region" description="Helical" evidence="5">
    <location>
        <begin position="54"/>
        <end position="78"/>
    </location>
</feature>
<feature type="transmembrane region" description="Helical" evidence="5">
    <location>
        <begin position="12"/>
        <end position="30"/>
    </location>
</feature>
<keyword evidence="5" id="KW-0813">Transport</keyword>
<dbReference type="SUPFAM" id="SSF50182">
    <property type="entry name" value="Sm-like ribonucleoproteins"/>
    <property type="match status" value="1"/>
</dbReference>
<evidence type="ECO:0000313" key="7">
    <source>
        <dbReference type="EMBL" id="PML54383.1"/>
    </source>
</evidence>
<keyword evidence="3 5" id="KW-1133">Transmembrane helix</keyword>
<proteinExistence type="inferred from homology"/>
<evidence type="ECO:0000259" key="6">
    <source>
        <dbReference type="Pfam" id="PF00924"/>
    </source>
</evidence>
<name>A0A1R3ESJ9_9VIBR</name>
<feature type="domain" description="Mechanosensitive ion channel MscS" evidence="6">
    <location>
        <begin position="103"/>
        <end position="167"/>
    </location>
</feature>
<dbReference type="Proteomes" id="UP000235746">
    <property type="component" value="Unassembled WGS sequence"/>
</dbReference>
<protein>
    <recommendedName>
        <fullName evidence="5">Small-conductance mechanosensitive channel</fullName>
    </recommendedName>
</protein>
<comment type="caution">
    <text evidence="5">Lacks conserved residue(s) required for the propagation of feature annotation.</text>
</comment>
<dbReference type="AlphaFoldDB" id="A0A1R3ESJ9"/>
<evidence type="ECO:0000256" key="5">
    <source>
        <dbReference type="RuleBase" id="RU369025"/>
    </source>
</evidence>
<dbReference type="InterPro" id="IPR023408">
    <property type="entry name" value="MscS_beta-dom_sf"/>
</dbReference>
<dbReference type="Pfam" id="PF00924">
    <property type="entry name" value="MS_channel_2nd"/>
    <property type="match status" value="1"/>
</dbReference>
<dbReference type="PANTHER" id="PTHR30221">
    <property type="entry name" value="SMALL-CONDUCTANCE MECHANOSENSITIVE CHANNEL"/>
    <property type="match status" value="1"/>
</dbReference>
<keyword evidence="5" id="KW-1003">Cell membrane</keyword>
<dbReference type="InterPro" id="IPR045275">
    <property type="entry name" value="MscS_archaea/bacteria_type"/>
</dbReference>
<keyword evidence="2 5" id="KW-0812">Transmembrane</keyword>
<dbReference type="GO" id="GO:0008381">
    <property type="term" value="F:mechanosensitive monoatomic ion channel activity"/>
    <property type="evidence" value="ECO:0007669"/>
    <property type="project" value="InterPro"/>
</dbReference>
<comment type="similarity">
    <text evidence="5">Belongs to the MscS (TC 1.A.23) family.</text>
</comment>
<evidence type="ECO:0000256" key="4">
    <source>
        <dbReference type="ARBA" id="ARBA00023136"/>
    </source>
</evidence>
<dbReference type="Gene3D" id="1.10.287.1260">
    <property type="match status" value="1"/>
</dbReference>
<evidence type="ECO:0000256" key="1">
    <source>
        <dbReference type="ARBA" id="ARBA00004370"/>
    </source>
</evidence>
<keyword evidence="5" id="KW-0997">Cell inner membrane</keyword>
<evidence type="ECO:0000313" key="8">
    <source>
        <dbReference type="Proteomes" id="UP000235746"/>
    </source>
</evidence>
<keyword evidence="5" id="KW-0406">Ion transport</keyword>
<dbReference type="Gene3D" id="2.30.30.60">
    <property type="match status" value="1"/>
</dbReference>